<reference evidence="6 7" key="1">
    <citation type="journal article" date="2016" name="Nat. Commun.">
        <title>Ectomycorrhizal ecology is imprinted in the genome of the dominant symbiotic fungus Cenococcum geophilum.</title>
        <authorList>
            <consortium name="DOE Joint Genome Institute"/>
            <person name="Peter M."/>
            <person name="Kohler A."/>
            <person name="Ohm R.A."/>
            <person name="Kuo A."/>
            <person name="Krutzmann J."/>
            <person name="Morin E."/>
            <person name="Arend M."/>
            <person name="Barry K.W."/>
            <person name="Binder M."/>
            <person name="Choi C."/>
            <person name="Clum A."/>
            <person name="Copeland A."/>
            <person name="Grisel N."/>
            <person name="Haridas S."/>
            <person name="Kipfer T."/>
            <person name="LaButti K."/>
            <person name="Lindquist E."/>
            <person name="Lipzen A."/>
            <person name="Maire R."/>
            <person name="Meier B."/>
            <person name="Mihaltcheva S."/>
            <person name="Molinier V."/>
            <person name="Murat C."/>
            <person name="Poggeler S."/>
            <person name="Quandt C.A."/>
            <person name="Sperisen C."/>
            <person name="Tritt A."/>
            <person name="Tisserant E."/>
            <person name="Crous P.W."/>
            <person name="Henrissat B."/>
            <person name="Nehls U."/>
            <person name="Egli S."/>
            <person name="Spatafora J.W."/>
            <person name="Grigoriev I.V."/>
            <person name="Martin F.M."/>
        </authorList>
    </citation>
    <scope>NUCLEOTIDE SEQUENCE [LARGE SCALE GENOMIC DNA]</scope>
    <source>
        <strain evidence="6 7">CBS 207.34</strain>
    </source>
</reference>
<feature type="region of interest" description="Disordered" evidence="5">
    <location>
        <begin position="385"/>
        <end position="417"/>
    </location>
</feature>
<dbReference type="InterPro" id="IPR020574">
    <property type="entry name" value="Ribosomal_uS9_CS"/>
</dbReference>
<dbReference type="OrthoDB" id="10254627at2759"/>
<dbReference type="InterPro" id="IPR020568">
    <property type="entry name" value="Ribosomal_Su5_D2-typ_SF"/>
</dbReference>
<dbReference type="GO" id="GO:0003723">
    <property type="term" value="F:RNA binding"/>
    <property type="evidence" value="ECO:0007669"/>
    <property type="project" value="TreeGrafter"/>
</dbReference>
<organism evidence="6 7">
    <name type="scientific">Glonium stellatum</name>
    <dbReference type="NCBI Taxonomy" id="574774"/>
    <lineage>
        <taxon>Eukaryota</taxon>
        <taxon>Fungi</taxon>
        <taxon>Dikarya</taxon>
        <taxon>Ascomycota</taxon>
        <taxon>Pezizomycotina</taxon>
        <taxon>Dothideomycetes</taxon>
        <taxon>Pleosporomycetidae</taxon>
        <taxon>Gloniales</taxon>
        <taxon>Gloniaceae</taxon>
        <taxon>Glonium</taxon>
    </lineage>
</organism>
<dbReference type="InterPro" id="IPR014721">
    <property type="entry name" value="Ribsml_uS5_D2-typ_fold_subgr"/>
</dbReference>
<keyword evidence="2 4" id="KW-0689">Ribosomal protein</keyword>
<evidence type="ECO:0000313" key="7">
    <source>
        <dbReference type="Proteomes" id="UP000250140"/>
    </source>
</evidence>
<dbReference type="EMBL" id="KV749530">
    <property type="protein sequence ID" value="OCL09047.1"/>
    <property type="molecule type" value="Genomic_DNA"/>
</dbReference>
<dbReference type="PANTHER" id="PTHR21569">
    <property type="entry name" value="RIBOSOMAL PROTEIN S9"/>
    <property type="match status" value="1"/>
</dbReference>
<evidence type="ECO:0000256" key="3">
    <source>
        <dbReference type="ARBA" id="ARBA00023274"/>
    </source>
</evidence>
<protein>
    <submittedName>
        <fullName evidence="6">Uncharacterized protein</fullName>
    </submittedName>
</protein>
<evidence type="ECO:0000256" key="2">
    <source>
        <dbReference type="ARBA" id="ARBA00022980"/>
    </source>
</evidence>
<dbReference type="GO" id="GO:0003735">
    <property type="term" value="F:structural constituent of ribosome"/>
    <property type="evidence" value="ECO:0007669"/>
    <property type="project" value="InterPro"/>
</dbReference>
<dbReference type="GO" id="GO:0005763">
    <property type="term" value="C:mitochondrial small ribosomal subunit"/>
    <property type="evidence" value="ECO:0007669"/>
    <property type="project" value="TreeGrafter"/>
</dbReference>
<evidence type="ECO:0000256" key="5">
    <source>
        <dbReference type="SAM" id="MobiDB-lite"/>
    </source>
</evidence>
<evidence type="ECO:0000256" key="4">
    <source>
        <dbReference type="RuleBase" id="RU003815"/>
    </source>
</evidence>
<gene>
    <name evidence="6" type="ORF">AOQ84DRAFT_388434</name>
</gene>
<dbReference type="Proteomes" id="UP000250140">
    <property type="component" value="Unassembled WGS sequence"/>
</dbReference>
<dbReference type="AlphaFoldDB" id="A0A8E2JTS3"/>
<dbReference type="PANTHER" id="PTHR21569:SF1">
    <property type="entry name" value="SMALL RIBOSOMAL SUBUNIT PROTEIN US9M"/>
    <property type="match status" value="1"/>
</dbReference>
<evidence type="ECO:0000256" key="1">
    <source>
        <dbReference type="ARBA" id="ARBA00005251"/>
    </source>
</evidence>
<accession>A0A8E2JTS3</accession>
<feature type="compositionally biased region" description="Basic and acidic residues" evidence="5">
    <location>
        <begin position="408"/>
        <end position="417"/>
    </location>
</feature>
<dbReference type="Gene3D" id="3.30.230.10">
    <property type="match status" value="1"/>
</dbReference>
<dbReference type="GO" id="GO:0006412">
    <property type="term" value="P:translation"/>
    <property type="evidence" value="ECO:0007669"/>
    <property type="project" value="InterPro"/>
</dbReference>
<dbReference type="PROSITE" id="PS00360">
    <property type="entry name" value="RIBOSOMAL_S9"/>
    <property type="match status" value="1"/>
</dbReference>
<comment type="similarity">
    <text evidence="1 4">Belongs to the universal ribosomal protein uS9 family.</text>
</comment>
<sequence length="417" mass="46392">MKGGELSRSLRRAITSLGGLSTSQTNPRIRVARRTFRPVASTSFSTTSIRRSELVSQPSGDSIAAPPIEFDEEESQSDDAVLKKLRVVPASPSYFSAKPDFTDNFIYLQSLVRKYATLPVVPPGHAPRVAWKTVAQFRLVVNEPIKSAKYHRIIELLHRLNHIHPALMPAEVTEALEKYKRDINPHDNKAKPGVIDEFGRAKGIGRRKTSSAIAWVVEGEGEVLINGKTLSQIFGRLHDRESAVWALKATQRLDKYNVWALVKGGGVTGQAEALTLAVAKALLVHEPLLKPALRRAPIDAAQLRTSLFDDLTAFGCIWPGRETKAGPRAPKGGLMPPPQFETHLRQHRSGCCPLRTALFLHYYLPIAYYNRLLLLERALGGRWADAGARTRAKPEPEPEPEPTPQQQRVERDEKMAR</sequence>
<evidence type="ECO:0000313" key="6">
    <source>
        <dbReference type="EMBL" id="OCL09047.1"/>
    </source>
</evidence>
<proteinExistence type="inferred from homology"/>
<name>A0A8E2JTS3_9PEZI</name>
<dbReference type="SUPFAM" id="SSF54211">
    <property type="entry name" value="Ribosomal protein S5 domain 2-like"/>
    <property type="match status" value="1"/>
</dbReference>
<keyword evidence="7" id="KW-1185">Reference proteome</keyword>
<keyword evidence="3 4" id="KW-0687">Ribonucleoprotein</keyword>
<dbReference type="Pfam" id="PF00380">
    <property type="entry name" value="Ribosomal_S9"/>
    <property type="match status" value="1"/>
</dbReference>
<dbReference type="InterPro" id="IPR000754">
    <property type="entry name" value="Ribosomal_uS9"/>
</dbReference>